<dbReference type="EMBL" id="JAEPWM010000021">
    <property type="protein sequence ID" value="MBK6009465.1"/>
    <property type="molecule type" value="Genomic_DNA"/>
</dbReference>
<gene>
    <name evidence="2" type="ORF">JJB11_25485</name>
</gene>
<dbReference type="RefSeq" id="WP_201178087.1">
    <property type="nucleotide sequence ID" value="NZ_JAEPWM010000021.1"/>
</dbReference>
<feature type="compositionally biased region" description="Basic and acidic residues" evidence="1">
    <location>
        <begin position="46"/>
        <end position="57"/>
    </location>
</feature>
<evidence type="ECO:0000313" key="3">
    <source>
        <dbReference type="Proteomes" id="UP000630528"/>
    </source>
</evidence>
<evidence type="ECO:0008006" key="4">
    <source>
        <dbReference type="Google" id="ProtNLM"/>
    </source>
</evidence>
<protein>
    <recommendedName>
        <fullName evidence="4">Translation initiation factor IF-2</fullName>
    </recommendedName>
</protein>
<keyword evidence="3" id="KW-1185">Reference proteome</keyword>
<evidence type="ECO:0000313" key="2">
    <source>
        <dbReference type="EMBL" id="MBK6009465.1"/>
    </source>
</evidence>
<sequence>MSSQRKSVTRTVDKQGPAGAARSRAVPERAAGSAASGTAAGEAQLDLEKEAARREKTGQQTIAAPRAGRTSGMGRRAERPSEGTYKQTAAKPVEPGRSSKAPSAKQPREPGSRPPAKP</sequence>
<dbReference type="AlphaFoldDB" id="A0A934TXT2"/>
<comment type="caution">
    <text evidence="2">The sequence shown here is derived from an EMBL/GenBank/DDBJ whole genome shotgun (WGS) entry which is preliminary data.</text>
</comment>
<organism evidence="2 3">
    <name type="scientific">Ramlibacter ginsenosidimutans</name>
    <dbReference type="NCBI Taxonomy" id="502333"/>
    <lineage>
        <taxon>Bacteria</taxon>
        <taxon>Pseudomonadati</taxon>
        <taxon>Pseudomonadota</taxon>
        <taxon>Betaproteobacteria</taxon>
        <taxon>Burkholderiales</taxon>
        <taxon>Comamonadaceae</taxon>
        <taxon>Ramlibacter</taxon>
    </lineage>
</organism>
<feature type="compositionally biased region" description="Low complexity" evidence="1">
    <location>
        <begin position="30"/>
        <end position="43"/>
    </location>
</feature>
<accession>A0A934TXT2</accession>
<proteinExistence type="predicted"/>
<reference evidence="2" key="1">
    <citation type="journal article" date="2012" name="J. Microbiol. Biotechnol.">
        <title>Ramlibacter ginsenosidimutans sp. nov., with ginsenoside-converting activity.</title>
        <authorList>
            <person name="Wang L."/>
            <person name="An D.S."/>
            <person name="Kim S.G."/>
            <person name="Jin F.X."/>
            <person name="Kim S.C."/>
            <person name="Lee S.T."/>
            <person name="Im W.T."/>
        </authorList>
    </citation>
    <scope>NUCLEOTIDE SEQUENCE</scope>
    <source>
        <strain evidence="2">KACC 17527</strain>
    </source>
</reference>
<feature type="compositionally biased region" description="Polar residues" evidence="1">
    <location>
        <begin position="1"/>
        <end position="10"/>
    </location>
</feature>
<name>A0A934TXT2_9BURK</name>
<evidence type="ECO:0000256" key="1">
    <source>
        <dbReference type="SAM" id="MobiDB-lite"/>
    </source>
</evidence>
<reference evidence="2" key="2">
    <citation type="submission" date="2021-01" db="EMBL/GenBank/DDBJ databases">
        <authorList>
            <person name="Kang M."/>
        </authorList>
    </citation>
    <scope>NUCLEOTIDE SEQUENCE</scope>
    <source>
        <strain evidence="2">KACC 17527</strain>
    </source>
</reference>
<dbReference type="Proteomes" id="UP000630528">
    <property type="component" value="Unassembled WGS sequence"/>
</dbReference>
<feature type="region of interest" description="Disordered" evidence="1">
    <location>
        <begin position="1"/>
        <end position="118"/>
    </location>
</feature>